<sequence length="106" mass="12497">MIREIREEEKKLIAHIVKDEIEIPKFIRELKDGGMGSISFDLNKKSIRYESLFNAEFIDSDGLLVDIELTIDEQGNLFEFDFFKVDFNKLINYPKYENLTITKCNI</sequence>
<name>A0A5S5DVK2_9FLAO</name>
<dbReference type="InterPro" id="IPR054253">
    <property type="entry name" value="DUF6984"/>
</dbReference>
<dbReference type="Proteomes" id="UP000323136">
    <property type="component" value="Unassembled WGS sequence"/>
</dbReference>
<dbReference type="EMBL" id="VNIA01000002">
    <property type="protein sequence ID" value="TYP98802.1"/>
    <property type="molecule type" value="Genomic_DNA"/>
</dbReference>
<proteinExistence type="predicted"/>
<gene>
    <name evidence="2" type="ORF">C7447_102117</name>
</gene>
<comment type="caution">
    <text evidence="2">The sequence shown here is derived from an EMBL/GenBank/DDBJ whole genome shotgun (WGS) entry which is preliminary data.</text>
</comment>
<evidence type="ECO:0000313" key="3">
    <source>
        <dbReference type="Proteomes" id="UP000323136"/>
    </source>
</evidence>
<keyword evidence="3" id="KW-1185">Reference proteome</keyword>
<evidence type="ECO:0000313" key="2">
    <source>
        <dbReference type="EMBL" id="TYP98802.1"/>
    </source>
</evidence>
<evidence type="ECO:0000259" key="1">
    <source>
        <dbReference type="Pfam" id="PF22480"/>
    </source>
</evidence>
<dbReference type="OrthoDB" id="1050330at2"/>
<organism evidence="2 3">
    <name type="scientific">Tenacibaculum adriaticum</name>
    <dbReference type="NCBI Taxonomy" id="413713"/>
    <lineage>
        <taxon>Bacteria</taxon>
        <taxon>Pseudomonadati</taxon>
        <taxon>Bacteroidota</taxon>
        <taxon>Flavobacteriia</taxon>
        <taxon>Flavobacteriales</taxon>
        <taxon>Flavobacteriaceae</taxon>
        <taxon>Tenacibaculum</taxon>
    </lineage>
</organism>
<dbReference type="RefSeq" id="WP_148869615.1">
    <property type="nucleotide sequence ID" value="NZ_VNIA01000002.1"/>
</dbReference>
<protein>
    <recommendedName>
        <fullName evidence="1">DUF6984 domain-containing protein</fullName>
    </recommendedName>
</protein>
<feature type="domain" description="DUF6984" evidence="1">
    <location>
        <begin position="2"/>
        <end position="94"/>
    </location>
</feature>
<dbReference type="AlphaFoldDB" id="A0A5S5DVK2"/>
<reference evidence="2 3" key="1">
    <citation type="submission" date="2019-07" db="EMBL/GenBank/DDBJ databases">
        <title>Genomic Encyclopedia of Type Strains, Phase IV (KMG-IV): sequencing the most valuable type-strain genomes for metagenomic binning, comparative biology and taxonomic classification.</title>
        <authorList>
            <person name="Goeker M."/>
        </authorList>
    </citation>
    <scope>NUCLEOTIDE SEQUENCE [LARGE SCALE GENOMIC DNA]</scope>
    <source>
        <strain evidence="2 3">DSM 18961</strain>
    </source>
</reference>
<accession>A0A5S5DVK2</accession>
<dbReference type="Pfam" id="PF22480">
    <property type="entry name" value="DUF6984"/>
    <property type="match status" value="1"/>
</dbReference>